<feature type="transmembrane region" description="Helical" evidence="1">
    <location>
        <begin position="51"/>
        <end position="70"/>
    </location>
</feature>
<proteinExistence type="predicted"/>
<reference evidence="2" key="1">
    <citation type="submission" date="2021-01" db="EMBL/GenBank/DDBJ databases">
        <authorList>
            <person name="Corre E."/>
            <person name="Pelletier E."/>
            <person name="Niang G."/>
            <person name="Scheremetjew M."/>
            <person name="Finn R."/>
            <person name="Kale V."/>
            <person name="Holt S."/>
            <person name="Cochrane G."/>
            <person name="Meng A."/>
            <person name="Brown T."/>
            <person name="Cohen L."/>
        </authorList>
    </citation>
    <scope>NUCLEOTIDE SEQUENCE</scope>
    <source>
        <strain evidence="2">CCMP1510</strain>
    </source>
</reference>
<organism evidence="2">
    <name type="scientific">Aureoumbra lagunensis</name>
    <dbReference type="NCBI Taxonomy" id="44058"/>
    <lineage>
        <taxon>Eukaryota</taxon>
        <taxon>Sar</taxon>
        <taxon>Stramenopiles</taxon>
        <taxon>Ochrophyta</taxon>
        <taxon>Pelagophyceae</taxon>
        <taxon>Pelagomonadales</taxon>
        <taxon>Aureoumbra</taxon>
    </lineage>
</organism>
<keyword evidence="1" id="KW-0812">Transmembrane</keyword>
<dbReference type="EMBL" id="HBIJ01016968">
    <property type="protein sequence ID" value="CAE0370516.1"/>
    <property type="molecule type" value="Transcribed_RNA"/>
</dbReference>
<evidence type="ECO:0000256" key="1">
    <source>
        <dbReference type="SAM" id="Phobius"/>
    </source>
</evidence>
<accession>A0A7S3K2E6</accession>
<evidence type="ECO:0000313" key="2">
    <source>
        <dbReference type="EMBL" id="CAE0370516.1"/>
    </source>
</evidence>
<keyword evidence="1" id="KW-1133">Transmembrane helix</keyword>
<dbReference type="AlphaFoldDB" id="A0A7S3K2E6"/>
<sequence length="594" mass="68805">MKWLIFKRVSTVAPEKEVSSDLMREQRDVENMDIIAHDQVKKLPSRLWHKLRMLGCLLGPIFLIISLSMFKNNIDLANRLGLQRMRTQRTLKRALVNNNARNCSLDWHILDPFRSLTVIRKKHRHLKKESDSKSLKRRLAIIGDEIDIFEENLFDFEKDHDSIFPCEKWTIMNSQAGIIVRKYTESINTFDVEQSVIYYFVVIFNTLCWIILAYLVHKHEEYFLSVQASKTKAIEEKATSDRLRADMQSRHFLHEIMNHRFGNRIREARLLFEAKAYEEMERILQCWEYETDIRMGQLQNLPRDGISAKDLFAQVFTFYHSIECFCDDTTPLHFYDSNNEQVSYPILQVAFLQDIASNILRHGGAFARIILYKDRIEIINSIINRSGTRASNHIGLNALLDQSQSFHIPFTFHKNESEFKNILTVRLEPVIGDSQSNEESTTQDNFDYTTFSWFLVEDSRTIAELTAKQYRKLGVDLVPLAGASDVFALEGILVEASKKSGKPLVVIFDENIFTLSSNLDIIPETGTNVRRRLLQNSVCAALHAKKMLFFASCSASEIRNDSTLICKLGKSTPPRRQLVRLRETLSIALAEQQH</sequence>
<keyword evidence="1" id="KW-0472">Membrane</keyword>
<gene>
    <name evidence="2" type="ORF">ALAG00032_LOCUS11294</name>
</gene>
<name>A0A7S3K2E6_9STRA</name>
<feature type="transmembrane region" description="Helical" evidence="1">
    <location>
        <begin position="196"/>
        <end position="216"/>
    </location>
</feature>
<protein>
    <submittedName>
        <fullName evidence="2">Uncharacterized protein</fullName>
    </submittedName>
</protein>